<name>A0ABS0L006_9BACT</name>
<dbReference type="Proteomes" id="UP000601099">
    <property type="component" value="Unassembled WGS sequence"/>
</dbReference>
<dbReference type="RefSeq" id="WP_196953824.1">
    <property type="nucleotide sequence ID" value="NZ_JADWYK010000002.1"/>
</dbReference>
<proteinExistence type="predicted"/>
<sequence>MLPETKAQQWDAIVAHYQTLGQYNRGSEMAFLVQHIVSSGAAARLFAFTSHATLKLGIYELMTTNQEMLWISFIPEKGLFSFDYYANDDRRTQPEFSRLYPEEIVTQKFDQCIRWLRW</sequence>
<organism evidence="1 2">
    <name type="scientific">Hymenobacter guriensis</name>
    <dbReference type="NCBI Taxonomy" id="2793065"/>
    <lineage>
        <taxon>Bacteria</taxon>
        <taxon>Pseudomonadati</taxon>
        <taxon>Bacteroidota</taxon>
        <taxon>Cytophagia</taxon>
        <taxon>Cytophagales</taxon>
        <taxon>Hymenobacteraceae</taxon>
        <taxon>Hymenobacter</taxon>
    </lineage>
</organism>
<gene>
    <name evidence="1" type="ORF">I5L79_04430</name>
</gene>
<evidence type="ECO:0000313" key="2">
    <source>
        <dbReference type="Proteomes" id="UP000601099"/>
    </source>
</evidence>
<reference evidence="1 2" key="1">
    <citation type="submission" date="2020-11" db="EMBL/GenBank/DDBJ databases">
        <title>Hymenobacter sp.</title>
        <authorList>
            <person name="Kim M.K."/>
        </authorList>
    </citation>
    <scope>NUCLEOTIDE SEQUENCE [LARGE SCALE GENOMIC DNA]</scope>
    <source>
        <strain evidence="1 2">BT594</strain>
    </source>
</reference>
<comment type="caution">
    <text evidence="1">The sequence shown here is derived from an EMBL/GenBank/DDBJ whole genome shotgun (WGS) entry which is preliminary data.</text>
</comment>
<keyword evidence="2" id="KW-1185">Reference proteome</keyword>
<protein>
    <submittedName>
        <fullName evidence="1">Uncharacterized protein</fullName>
    </submittedName>
</protein>
<evidence type="ECO:0000313" key="1">
    <source>
        <dbReference type="EMBL" id="MBG8552779.1"/>
    </source>
</evidence>
<dbReference type="EMBL" id="JADWYK010000002">
    <property type="protein sequence ID" value="MBG8552779.1"/>
    <property type="molecule type" value="Genomic_DNA"/>
</dbReference>
<accession>A0ABS0L006</accession>